<dbReference type="CDD" id="cd18793">
    <property type="entry name" value="SF2_C_SNF"/>
    <property type="match status" value="1"/>
</dbReference>
<dbReference type="EMBL" id="CM000142">
    <property type="protein sequence ID" value="EEE62986.1"/>
    <property type="molecule type" value="Genomic_DNA"/>
</dbReference>
<feature type="compositionally biased region" description="Low complexity" evidence="2">
    <location>
        <begin position="130"/>
        <end position="149"/>
    </location>
</feature>
<evidence type="ECO:0000256" key="2">
    <source>
        <dbReference type="SAM" id="MobiDB-lite"/>
    </source>
</evidence>
<dbReference type="Gene3D" id="3.40.50.10810">
    <property type="entry name" value="Tandem AAA-ATPase domain"/>
    <property type="match status" value="1"/>
</dbReference>
<dbReference type="GO" id="GO:0005524">
    <property type="term" value="F:ATP binding"/>
    <property type="evidence" value="ECO:0007669"/>
    <property type="project" value="InterPro"/>
</dbReference>
<keyword evidence="3" id="KW-0732">Signal</keyword>
<evidence type="ECO:0000259" key="5">
    <source>
        <dbReference type="PROSITE" id="PS51194"/>
    </source>
</evidence>
<dbReference type="InterPro" id="IPR038718">
    <property type="entry name" value="SNF2-like_sf"/>
</dbReference>
<dbReference type="PROSITE" id="PS51194">
    <property type="entry name" value="HELICASE_CTER"/>
    <property type="match status" value="1"/>
</dbReference>
<dbReference type="InterPro" id="IPR014001">
    <property type="entry name" value="Helicase_ATP-bd"/>
</dbReference>
<feature type="compositionally biased region" description="Low complexity" evidence="2">
    <location>
        <begin position="158"/>
        <end position="168"/>
    </location>
</feature>
<organism evidence="6">
    <name type="scientific">Oryza sativa subsp. japonica</name>
    <name type="common">Rice</name>
    <dbReference type="NCBI Taxonomy" id="39947"/>
    <lineage>
        <taxon>Eukaryota</taxon>
        <taxon>Viridiplantae</taxon>
        <taxon>Streptophyta</taxon>
        <taxon>Embryophyta</taxon>
        <taxon>Tracheophyta</taxon>
        <taxon>Spermatophyta</taxon>
        <taxon>Magnoliopsida</taxon>
        <taxon>Liliopsida</taxon>
        <taxon>Poales</taxon>
        <taxon>Poaceae</taxon>
        <taxon>BOP clade</taxon>
        <taxon>Oryzoideae</taxon>
        <taxon>Oryzeae</taxon>
        <taxon>Oryzinae</taxon>
        <taxon>Oryza</taxon>
        <taxon>Oryza sativa</taxon>
    </lineage>
</organism>
<dbReference type="SMART" id="SM00487">
    <property type="entry name" value="DEXDc"/>
    <property type="match status" value="1"/>
</dbReference>
<dbReference type="AlphaFoldDB" id="B9FNH0"/>
<feature type="domain" description="Helicase C-terminal" evidence="5">
    <location>
        <begin position="615"/>
        <end position="768"/>
    </location>
</feature>
<dbReference type="InterPro" id="IPR001650">
    <property type="entry name" value="Helicase_C-like"/>
</dbReference>
<reference evidence="6" key="1">
    <citation type="journal article" date="2005" name="PLoS Biol.">
        <title>The genomes of Oryza sativa: a history of duplications.</title>
        <authorList>
            <person name="Yu J."/>
            <person name="Wang J."/>
            <person name="Lin W."/>
            <person name="Li S."/>
            <person name="Li H."/>
            <person name="Zhou J."/>
            <person name="Ni P."/>
            <person name="Dong W."/>
            <person name="Hu S."/>
            <person name="Zeng C."/>
            <person name="Zhang J."/>
            <person name="Zhang Y."/>
            <person name="Li R."/>
            <person name="Xu Z."/>
            <person name="Li S."/>
            <person name="Li X."/>
            <person name="Zheng H."/>
            <person name="Cong L."/>
            <person name="Lin L."/>
            <person name="Yin J."/>
            <person name="Geng J."/>
            <person name="Li G."/>
            <person name="Shi J."/>
            <person name="Liu J."/>
            <person name="Lv H."/>
            <person name="Li J."/>
            <person name="Wang J."/>
            <person name="Deng Y."/>
            <person name="Ran L."/>
            <person name="Shi X."/>
            <person name="Wang X."/>
            <person name="Wu Q."/>
            <person name="Li C."/>
            <person name="Ren X."/>
            <person name="Wang J."/>
            <person name="Wang X."/>
            <person name="Li D."/>
            <person name="Liu D."/>
            <person name="Zhang X."/>
            <person name="Ji Z."/>
            <person name="Zhao W."/>
            <person name="Sun Y."/>
            <person name="Zhang Z."/>
            <person name="Bao J."/>
            <person name="Han Y."/>
            <person name="Dong L."/>
            <person name="Ji J."/>
            <person name="Chen P."/>
            <person name="Wu S."/>
            <person name="Liu J."/>
            <person name="Xiao Y."/>
            <person name="Bu D."/>
            <person name="Tan J."/>
            <person name="Yang L."/>
            <person name="Ye C."/>
            <person name="Zhang J."/>
            <person name="Xu J."/>
            <person name="Zhou Y."/>
            <person name="Yu Y."/>
            <person name="Zhang B."/>
            <person name="Zhuang S."/>
            <person name="Wei H."/>
            <person name="Liu B."/>
            <person name="Lei M."/>
            <person name="Yu H."/>
            <person name="Li Y."/>
            <person name="Xu H."/>
            <person name="Wei S."/>
            <person name="He X."/>
            <person name="Fang L."/>
            <person name="Zhang Z."/>
            <person name="Zhang Y."/>
            <person name="Huang X."/>
            <person name="Su Z."/>
            <person name="Tong W."/>
            <person name="Li J."/>
            <person name="Tong Z."/>
            <person name="Li S."/>
            <person name="Ye J."/>
            <person name="Wang L."/>
            <person name="Fang L."/>
            <person name="Lei T."/>
            <person name="Chen C."/>
            <person name="Chen H."/>
            <person name="Xu Z."/>
            <person name="Li H."/>
            <person name="Huang H."/>
            <person name="Zhang F."/>
            <person name="Xu H."/>
            <person name="Li N."/>
            <person name="Zhao C."/>
            <person name="Li S."/>
            <person name="Dong L."/>
            <person name="Huang Y."/>
            <person name="Li L."/>
            <person name="Xi Y."/>
            <person name="Qi Q."/>
            <person name="Li W."/>
            <person name="Zhang B."/>
            <person name="Hu W."/>
            <person name="Zhang Y."/>
            <person name="Tian X."/>
            <person name="Jiao Y."/>
            <person name="Liang X."/>
            <person name="Jin J."/>
            <person name="Gao L."/>
            <person name="Zheng W."/>
            <person name="Hao B."/>
            <person name="Liu S."/>
            <person name="Wang W."/>
            <person name="Yuan L."/>
            <person name="Cao M."/>
            <person name="McDermott J."/>
            <person name="Samudrala R."/>
            <person name="Wang J."/>
            <person name="Wong G.K."/>
            <person name="Yang H."/>
        </authorList>
    </citation>
    <scope>NUCLEOTIDE SEQUENCE [LARGE SCALE GENOMIC DNA]</scope>
</reference>
<dbReference type="InterPro" id="IPR000330">
    <property type="entry name" value="SNF2_N"/>
</dbReference>
<feature type="signal peptide" evidence="3">
    <location>
        <begin position="1"/>
        <end position="22"/>
    </location>
</feature>
<feature type="region of interest" description="Disordered" evidence="2">
    <location>
        <begin position="130"/>
        <end position="210"/>
    </location>
</feature>
<gene>
    <name evidence="6" type="ORF">OsJ_17794</name>
</gene>
<dbReference type="PANTHER" id="PTHR45629">
    <property type="entry name" value="SNF2/RAD54 FAMILY MEMBER"/>
    <property type="match status" value="1"/>
</dbReference>
<dbReference type="PROSITE" id="PS51192">
    <property type="entry name" value="HELICASE_ATP_BIND_1"/>
    <property type="match status" value="1"/>
</dbReference>
<feature type="region of interest" description="Disordered" evidence="2">
    <location>
        <begin position="29"/>
        <end position="95"/>
    </location>
</feature>
<dbReference type="Proteomes" id="UP000007752">
    <property type="component" value="Chromosome 5"/>
</dbReference>
<dbReference type="Pfam" id="PF00176">
    <property type="entry name" value="SNF2-rel_dom"/>
    <property type="match status" value="1"/>
</dbReference>
<dbReference type="FunFam" id="3.40.50.10810:FF:000040">
    <property type="entry name" value="Switch 2"/>
    <property type="match status" value="1"/>
</dbReference>
<evidence type="ECO:0000256" key="1">
    <source>
        <dbReference type="ARBA" id="ARBA00022801"/>
    </source>
</evidence>
<dbReference type="Pfam" id="PF00271">
    <property type="entry name" value="Helicase_C"/>
    <property type="match status" value="1"/>
</dbReference>
<evidence type="ECO:0000256" key="3">
    <source>
        <dbReference type="SAM" id="SignalP"/>
    </source>
</evidence>
<feature type="chain" id="PRO_5002884234" evidence="3">
    <location>
        <begin position="23"/>
        <end position="947"/>
    </location>
</feature>
<evidence type="ECO:0000259" key="4">
    <source>
        <dbReference type="PROSITE" id="PS51192"/>
    </source>
</evidence>
<sequence length="947" mass="106598">MVTTHSILLWLALFILLPAAHSSLAASELRAGPTRASPVEIERCDSGSKRQQTQHRVRVDGHELGADLATSAPPPRQHGKGAQCKAGGVDSDGAGDELRADLAAQHRCPNPSPNPDHLLLFLARRPPKTSLSQQLLRLDASSSSSSFSVSPPPPPRTSPTSDAAADDAPPLPEEEDEVPCIRPRASLPPAASLDSRGPYEPLALSPPGERPVVQVPSSINCRLLVHQRDGVRFLYNLYRNNHGGVLGDDMGLGKTIQTIAFLSAVIGKDNDHGDQLVEGRKIAPILILCPTSVIRNWENEFAEWARCSVAVYHGPNRDLVLQKVETQRLEIVITSFDTFRIHGKILCGISWDLVVVDEAHRLKNEKSKLYTACLEITTRKRFGLTGTIMQNKIMELFNLFDWIVPGCLGDREHFRVYYDEPLKHGQRFSAPERFVQVADKRKKHLVSVLSKFLLRRTKEETIGHLMLGKEDNIVFCRMSDVQKRVYRRMLQQPDVQILINKDLPCSCGSPLTQVECCKRTEPHGIIWSYLHRDNPEGCSLCPFCLVLPCLGKLQQISNHLELIKPNLKDEIEKQKKDAELAAAVFDTDIELVGGGAKSENFMGLSDAEHCGKMRALERLLSLWTLQGDKILLFSYSVRMLDILEKFLIRKGYCFSRFDGTTPMNARQLLIDEFNRCPSKQVFLISTRAGNLGVNLVSANRVVIFDPSWNPAQDLQAQDRSFRFGQRRHVTVFRLLGAGSLEELIYSRQIYKQQLSNIAVSGKIEKRYFEGVQDDKKFQGELFGICNLFRDLSDKLFTSEIIEMHGEHGKGNTAETIGIREIVDTNIFGTQDQMKSSMTAIHNENKNLYHCGIVYAHRNEDVVNTRTNEASNCAEDKTVPRHLEELQSKKNETMHTIKAKSYSLVQKKKEFSRIASFMGMNDLEFSKWLLSVSPLQRHEVLDRYRNAK</sequence>
<evidence type="ECO:0000313" key="6">
    <source>
        <dbReference type="EMBL" id="EEE62986.1"/>
    </source>
</evidence>
<dbReference type="SMART" id="SM00490">
    <property type="entry name" value="HELICc"/>
    <property type="match status" value="1"/>
</dbReference>
<proteinExistence type="predicted"/>
<keyword evidence="1" id="KW-0378">Hydrolase</keyword>
<reference evidence="6" key="2">
    <citation type="submission" date="2008-12" db="EMBL/GenBank/DDBJ databases">
        <title>Improved gene annotation of the rice (Oryza sativa) genomes.</title>
        <authorList>
            <person name="Wang J."/>
            <person name="Li R."/>
            <person name="Fan W."/>
            <person name="Huang Q."/>
            <person name="Zhang J."/>
            <person name="Zhou Y."/>
            <person name="Hu Y."/>
            <person name="Zi S."/>
            <person name="Li J."/>
            <person name="Ni P."/>
            <person name="Zheng H."/>
            <person name="Zhang Y."/>
            <person name="Zhao M."/>
            <person name="Hao Q."/>
            <person name="McDermott J."/>
            <person name="Samudrala R."/>
            <person name="Kristiansen K."/>
            <person name="Wong G.K.-S."/>
        </authorList>
    </citation>
    <scope>NUCLEOTIDE SEQUENCE</scope>
</reference>
<feature type="domain" description="Helicase ATP-binding" evidence="4">
    <location>
        <begin position="235"/>
        <end position="406"/>
    </location>
</feature>
<dbReference type="InterPro" id="IPR049730">
    <property type="entry name" value="SNF2/RAD54-like_C"/>
</dbReference>
<dbReference type="InterPro" id="IPR027417">
    <property type="entry name" value="P-loop_NTPase"/>
</dbReference>
<dbReference type="GO" id="GO:0016787">
    <property type="term" value="F:hydrolase activity"/>
    <property type="evidence" value="ECO:0007669"/>
    <property type="project" value="UniProtKB-KW"/>
</dbReference>
<protein>
    <submittedName>
        <fullName evidence="6">Uncharacterized protein</fullName>
    </submittedName>
</protein>
<dbReference type="SUPFAM" id="SSF52540">
    <property type="entry name" value="P-loop containing nucleoside triphosphate hydrolases"/>
    <property type="match status" value="2"/>
</dbReference>
<name>B9FNH0_ORYSJ</name>
<dbReference type="InterPro" id="IPR050496">
    <property type="entry name" value="SNF2_RAD54_helicase_repair"/>
</dbReference>
<accession>B9FNH0</accession>
<dbReference type="PANTHER" id="PTHR45629:SF7">
    <property type="entry name" value="DNA EXCISION REPAIR PROTEIN ERCC-6-RELATED"/>
    <property type="match status" value="1"/>
</dbReference>
<dbReference type="Gene3D" id="3.40.50.300">
    <property type="entry name" value="P-loop containing nucleotide triphosphate hydrolases"/>
    <property type="match status" value="1"/>
</dbReference>